<reference evidence="1 2" key="1">
    <citation type="journal article" date="2012" name="J. Bacteriol.">
        <title>Genome sequence of Pectobacterium sp. strain SCC3193.</title>
        <authorList>
            <person name="Koskinen J.P."/>
            <person name="Laine P."/>
            <person name="Niemi O."/>
            <person name="Nykyri J."/>
            <person name="Harjunpaa H."/>
            <person name="Auvinen P."/>
            <person name="Paulin L."/>
            <person name="Pirhonen M."/>
            <person name="Palva T."/>
            <person name="Holm L."/>
        </authorList>
    </citation>
    <scope>NUCLEOTIDE SEQUENCE [LARGE SCALE GENOMIC DNA]</scope>
    <source>
        <strain evidence="1 2">SCC3193</strain>
    </source>
</reference>
<dbReference type="EMBL" id="CP003415">
    <property type="protein sequence ID" value="AFI90407.1"/>
    <property type="molecule type" value="Genomic_DNA"/>
</dbReference>
<accession>A0A0H3I2Z8</accession>
<dbReference type="KEGG" id="pec:W5S_2319"/>
<organism evidence="1 2">
    <name type="scientific">Pectobacterium parmentieri</name>
    <dbReference type="NCBI Taxonomy" id="1905730"/>
    <lineage>
        <taxon>Bacteria</taxon>
        <taxon>Pseudomonadati</taxon>
        <taxon>Pseudomonadota</taxon>
        <taxon>Gammaproteobacteria</taxon>
        <taxon>Enterobacterales</taxon>
        <taxon>Pectobacteriaceae</taxon>
        <taxon>Pectobacterium</taxon>
    </lineage>
</organism>
<sequence>MHIYDTENPRTSNTGVIPDNISAECCTGDFPLIIESFDGEAFHLKMGDFYYCCKNLDELQNFCFNYFMGGFYDSGNY</sequence>
<proteinExistence type="predicted"/>
<dbReference type="Proteomes" id="UP000008044">
    <property type="component" value="Chromosome"/>
</dbReference>
<dbReference type="STRING" id="1905730.W5S_2319"/>
<dbReference type="AlphaFoldDB" id="A0A0H3I2Z8"/>
<gene>
    <name evidence="1" type="ordered locus">W5S_2319</name>
</gene>
<evidence type="ECO:0000313" key="1">
    <source>
        <dbReference type="EMBL" id="AFI90407.1"/>
    </source>
</evidence>
<name>A0A0H3I2Z8_PECPM</name>
<protein>
    <submittedName>
        <fullName evidence="1">Uncharacterized protein</fullName>
    </submittedName>
</protein>
<evidence type="ECO:0000313" key="2">
    <source>
        <dbReference type="Proteomes" id="UP000008044"/>
    </source>
</evidence>
<dbReference type="HOGENOM" id="CLU_2634900_0_0_6"/>